<evidence type="ECO:0000256" key="4">
    <source>
        <dbReference type="ARBA" id="ARBA00022723"/>
    </source>
</evidence>
<dbReference type="SUPFAM" id="SSF82093">
    <property type="entry name" value="Heme chaperone CcmE"/>
    <property type="match status" value="1"/>
</dbReference>
<evidence type="ECO:0000256" key="3">
    <source>
        <dbReference type="ARBA" id="ARBA00022692"/>
    </source>
</evidence>
<keyword evidence="8" id="KW-0408">Iron</keyword>
<accession>A0ABW2LDJ0</accession>
<evidence type="ECO:0000256" key="8">
    <source>
        <dbReference type="ARBA" id="ARBA00023004"/>
    </source>
</evidence>
<dbReference type="PANTHER" id="PTHR34128">
    <property type="entry name" value="CYTOCHROME C-TYPE BIOGENESIS PROTEIN CCME HOMOLOG, MITOCHONDRIAL"/>
    <property type="match status" value="1"/>
</dbReference>
<comment type="subcellular location">
    <subcellularLocation>
        <location evidence="1">Membrane</location>
    </subcellularLocation>
</comment>
<evidence type="ECO:0000256" key="2">
    <source>
        <dbReference type="ARBA" id="ARBA00022617"/>
    </source>
</evidence>
<evidence type="ECO:0000256" key="9">
    <source>
        <dbReference type="ARBA" id="ARBA00023136"/>
    </source>
</evidence>
<dbReference type="Proteomes" id="UP001596504">
    <property type="component" value="Unassembled WGS sequence"/>
</dbReference>
<keyword evidence="2" id="KW-0349">Heme</keyword>
<dbReference type="Gene3D" id="2.40.50.140">
    <property type="entry name" value="Nucleic acid-binding proteins"/>
    <property type="match status" value="1"/>
</dbReference>
<evidence type="ECO:0000256" key="5">
    <source>
        <dbReference type="ARBA" id="ARBA00022748"/>
    </source>
</evidence>
<dbReference type="PANTHER" id="PTHR34128:SF2">
    <property type="entry name" value="CYTOCHROME C-TYPE BIOGENESIS PROTEIN CCME HOMOLOG, MITOCHONDRIAL"/>
    <property type="match status" value="1"/>
</dbReference>
<keyword evidence="3" id="KW-0812">Transmembrane</keyword>
<dbReference type="RefSeq" id="WP_380662843.1">
    <property type="nucleotide sequence ID" value="NZ_JBHTCJ010000001.1"/>
</dbReference>
<reference evidence="11" key="1">
    <citation type="journal article" date="2019" name="Int. J. Syst. Evol. Microbiol.">
        <title>The Global Catalogue of Microorganisms (GCM) 10K type strain sequencing project: providing services to taxonomists for standard genome sequencing and annotation.</title>
        <authorList>
            <consortium name="The Broad Institute Genomics Platform"/>
            <consortium name="The Broad Institute Genome Sequencing Center for Infectious Disease"/>
            <person name="Wu L."/>
            <person name="Ma J."/>
        </authorList>
    </citation>
    <scope>NUCLEOTIDE SEQUENCE [LARGE SCALE GENOMIC DNA]</scope>
    <source>
        <strain evidence="11">WLHS5</strain>
    </source>
</reference>
<keyword evidence="6" id="KW-0735">Signal-anchor</keyword>
<keyword evidence="11" id="KW-1185">Reference proteome</keyword>
<name>A0ABW2LDJ0_9PSEU</name>
<dbReference type="Pfam" id="PF03100">
    <property type="entry name" value="CcmE"/>
    <property type="match status" value="1"/>
</dbReference>
<evidence type="ECO:0000256" key="1">
    <source>
        <dbReference type="ARBA" id="ARBA00004370"/>
    </source>
</evidence>
<evidence type="ECO:0000256" key="7">
    <source>
        <dbReference type="ARBA" id="ARBA00022989"/>
    </source>
</evidence>
<proteinExistence type="predicted"/>
<keyword evidence="9" id="KW-0472">Membrane</keyword>
<keyword evidence="7" id="KW-1133">Transmembrane helix</keyword>
<evidence type="ECO:0000256" key="6">
    <source>
        <dbReference type="ARBA" id="ARBA00022968"/>
    </source>
</evidence>
<organism evidence="10 11">
    <name type="scientific">Saccharopolyspora griseoalba</name>
    <dbReference type="NCBI Taxonomy" id="1431848"/>
    <lineage>
        <taxon>Bacteria</taxon>
        <taxon>Bacillati</taxon>
        <taxon>Actinomycetota</taxon>
        <taxon>Actinomycetes</taxon>
        <taxon>Pseudonocardiales</taxon>
        <taxon>Pseudonocardiaceae</taxon>
        <taxon>Saccharopolyspora</taxon>
    </lineage>
</organism>
<keyword evidence="4" id="KW-0479">Metal-binding</keyword>
<comment type="caution">
    <text evidence="10">The sequence shown here is derived from an EMBL/GenBank/DDBJ whole genome shotgun (WGS) entry which is preliminary data.</text>
</comment>
<evidence type="ECO:0000313" key="10">
    <source>
        <dbReference type="EMBL" id="MFC7339894.1"/>
    </source>
</evidence>
<dbReference type="EMBL" id="JBHTCJ010000001">
    <property type="protein sequence ID" value="MFC7339894.1"/>
    <property type="molecule type" value="Genomic_DNA"/>
</dbReference>
<dbReference type="InterPro" id="IPR036127">
    <property type="entry name" value="CcmE-like_sf"/>
</dbReference>
<evidence type="ECO:0000313" key="11">
    <source>
        <dbReference type="Proteomes" id="UP001596504"/>
    </source>
</evidence>
<dbReference type="InterPro" id="IPR004329">
    <property type="entry name" value="CcmE"/>
</dbReference>
<keyword evidence="5" id="KW-0201">Cytochrome c-type biogenesis</keyword>
<protein>
    <submittedName>
        <fullName evidence="10">Cytochrome c maturation protein CcmE</fullName>
    </submittedName>
</protein>
<sequence length="138" mass="14937">MRRYRLLVLALGGLVVVLSGFLVFGNLNSNLVYYLTPQEALARKVEFGQERRFQLGGFVVPGSVTRSPGGLRFSVASHSAPGSPSIPVEHRGAPAQLFRAGIGVVLEGSWQGARFASDTMLVKHDENYAPPQDGGERR</sequence>
<dbReference type="InterPro" id="IPR012340">
    <property type="entry name" value="NA-bd_OB-fold"/>
</dbReference>
<gene>
    <name evidence="10" type="ORF">ACFQRI_00610</name>
</gene>